<name>A0A6B8WFA3_9CORY</name>
<gene>
    <name evidence="4" type="primary">ldh</name>
    <name evidence="4" type="ORF">COCCU_13850</name>
</gene>
<dbReference type="SUPFAM" id="SSF51735">
    <property type="entry name" value="NAD(P)-binding Rossmann-fold domains"/>
    <property type="match status" value="1"/>
</dbReference>
<evidence type="ECO:0000313" key="4">
    <source>
        <dbReference type="EMBL" id="QGU08660.1"/>
    </source>
</evidence>
<dbReference type="Gene3D" id="3.40.50.720">
    <property type="entry name" value="NAD(P)-binding Rossmann-like Domain"/>
    <property type="match status" value="1"/>
</dbReference>
<dbReference type="InterPro" id="IPR016211">
    <property type="entry name" value="Glu/Phe/Leu/Val/Trp_DH_bac/arc"/>
</dbReference>
<dbReference type="GO" id="GO:0050049">
    <property type="term" value="F:L-leucine dehydrogenase activity"/>
    <property type="evidence" value="ECO:0007669"/>
    <property type="project" value="UniProtKB-EC"/>
</dbReference>
<dbReference type="SUPFAM" id="SSF53223">
    <property type="entry name" value="Aminoacid dehydrogenase-like, N-terminal domain"/>
    <property type="match status" value="1"/>
</dbReference>
<evidence type="ECO:0000256" key="2">
    <source>
        <dbReference type="RuleBase" id="RU004417"/>
    </source>
</evidence>
<keyword evidence="2 4" id="KW-0560">Oxidoreductase</keyword>
<comment type="similarity">
    <text evidence="1 2">Belongs to the Glu/Leu/Phe/Val dehydrogenases family.</text>
</comment>
<feature type="domain" description="Glutamate/phenylalanine/leucine/valine/L-tryptophan dehydrogenase C-terminal" evidence="3">
    <location>
        <begin position="230"/>
        <end position="448"/>
    </location>
</feature>
<keyword evidence="5" id="KW-1185">Reference proteome</keyword>
<dbReference type="PRINTS" id="PR00082">
    <property type="entry name" value="GLFDHDRGNASE"/>
</dbReference>
<dbReference type="InterPro" id="IPR006095">
    <property type="entry name" value="Glu/Leu/Phe/Val/Trp_DH"/>
</dbReference>
<accession>A0A6B8WFA3</accession>
<dbReference type="InterPro" id="IPR006096">
    <property type="entry name" value="Glu/Leu/Phe/Val/Trp_DH_C"/>
</dbReference>
<dbReference type="AlphaFoldDB" id="A0A6B8WFA3"/>
<dbReference type="InterPro" id="IPR036291">
    <property type="entry name" value="NAD(P)-bd_dom_sf"/>
</dbReference>
<dbReference type="Gene3D" id="3.40.50.10860">
    <property type="entry name" value="Leucine Dehydrogenase, chain A, domain 1"/>
    <property type="match status" value="1"/>
</dbReference>
<protein>
    <submittedName>
        <fullName evidence="4">Leucine dehydrogenase</fullName>
        <ecNumber evidence="4">1.4.1.9</ecNumber>
    </submittedName>
</protein>
<evidence type="ECO:0000259" key="3">
    <source>
        <dbReference type="SMART" id="SM00839"/>
    </source>
</evidence>
<sequence length="451" mass="49788">MDQSIFTPLEQAGLTTLKLQYNWRTDEHTLSAAHEWAEELDFSRYNREFNAHTTLTRHGFSLDTDQVLALFAEHGLSDYLAEILDLLRQGRHEGIEVYFHAGRNIRFMCHQHSRTLGLRNKHHAIMAGGTRRHDPATPEIEVISDGLNLSRAMSFKNIAAGLDFGGCKTTLHMAEPELDDLETLGFLAFAIDRCRTMTSPDMNLSTAVADVMNEHFSSQFTNGPSSPLGESGRPTALGSYLALREAVHFKEGHDELRGKSAVVMGLGAVGWHLAEHLIEAGVRLTVSDINQQRVQELQAAHPSMEIGAISVDEVLGFEADILCPSAIGGILDEESISRLCYSYVFGPANNQIKATNQAEEQRLARLLADRGILFQTEWWHNTGGVMGGAEEFLHGAQASPESLRERVIATVPRKTRENLAQAAELGITPTDNAYRQCSELLFAEVEAGVLS</sequence>
<dbReference type="InterPro" id="IPR046346">
    <property type="entry name" value="Aminoacid_DH-like_N_sf"/>
</dbReference>
<reference evidence="4 5" key="1">
    <citation type="submission" date="2019-11" db="EMBL/GenBank/DDBJ databases">
        <title>Complete genome sequence of Corynebacterium kalinowskii 1959, a novel Corynebacterium species isolated from soil of a small paddock in Vilsendorf, Germany.</title>
        <authorList>
            <person name="Schaffert L."/>
            <person name="Ruwe M."/>
            <person name="Milse J."/>
            <person name="Hanuschka K."/>
            <person name="Ortseifen V."/>
            <person name="Droste J."/>
            <person name="Brandt D."/>
            <person name="Schlueter L."/>
            <person name="Kutter Y."/>
            <person name="Vinke S."/>
            <person name="Viehoefer P."/>
            <person name="Jacob L."/>
            <person name="Luebke N.-C."/>
            <person name="Schulte-Berndt E."/>
            <person name="Hain C."/>
            <person name="Linder M."/>
            <person name="Schmidt P."/>
            <person name="Wollenschlaeger L."/>
            <person name="Luttermann T."/>
            <person name="Thieme E."/>
            <person name="Hassa J."/>
            <person name="Haak M."/>
            <person name="Wittchen M."/>
            <person name="Mentz A."/>
            <person name="Persicke M."/>
            <person name="Busche T."/>
            <person name="Ruckert C."/>
        </authorList>
    </citation>
    <scope>NUCLEOTIDE SEQUENCE [LARGE SCALE GENOMIC DNA]</scope>
    <source>
        <strain evidence="4 5">2039</strain>
    </source>
</reference>
<dbReference type="SMART" id="SM00839">
    <property type="entry name" value="ELFV_dehydrog"/>
    <property type="match status" value="1"/>
</dbReference>
<dbReference type="KEGG" id="cok:COCCU_13850"/>
<organism evidence="4 5">
    <name type="scientific">Corynebacterium occultum</name>
    <dbReference type="NCBI Taxonomy" id="2675219"/>
    <lineage>
        <taxon>Bacteria</taxon>
        <taxon>Bacillati</taxon>
        <taxon>Actinomycetota</taxon>
        <taxon>Actinomycetes</taxon>
        <taxon>Mycobacteriales</taxon>
        <taxon>Corynebacteriaceae</taxon>
        <taxon>Corynebacterium</taxon>
    </lineage>
</organism>
<proteinExistence type="inferred from homology"/>
<dbReference type="RefSeq" id="WP_156232342.1">
    <property type="nucleotide sequence ID" value="NZ_CP046455.1"/>
</dbReference>
<evidence type="ECO:0000256" key="1">
    <source>
        <dbReference type="ARBA" id="ARBA00006382"/>
    </source>
</evidence>
<dbReference type="PANTHER" id="PTHR42722">
    <property type="entry name" value="LEUCINE DEHYDROGENASE"/>
    <property type="match status" value="1"/>
</dbReference>
<dbReference type="EC" id="1.4.1.9" evidence="4"/>
<evidence type="ECO:0000313" key="5">
    <source>
        <dbReference type="Proteomes" id="UP000424462"/>
    </source>
</evidence>
<dbReference type="Pfam" id="PF00208">
    <property type="entry name" value="ELFV_dehydrog"/>
    <property type="match status" value="1"/>
</dbReference>
<dbReference type="CDD" id="cd01075">
    <property type="entry name" value="NAD_bind_Leu_Phe_Val_DH"/>
    <property type="match status" value="1"/>
</dbReference>
<dbReference type="GO" id="GO:0006520">
    <property type="term" value="P:amino acid metabolic process"/>
    <property type="evidence" value="ECO:0007669"/>
    <property type="project" value="InterPro"/>
</dbReference>
<dbReference type="EMBL" id="CP046455">
    <property type="protein sequence ID" value="QGU08660.1"/>
    <property type="molecule type" value="Genomic_DNA"/>
</dbReference>
<dbReference type="PANTHER" id="PTHR42722:SF1">
    <property type="entry name" value="VALINE DEHYDROGENASE"/>
    <property type="match status" value="1"/>
</dbReference>
<dbReference type="Proteomes" id="UP000424462">
    <property type="component" value="Chromosome"/>
</dbReference>